<dbReference type="AlphaFoldDB" id="A0A7R7I081"/>
<evidence type="ECO:0000256" key="3">
    <source>
        <dbReference type="ARBA" id="ARBA00022679"/>
    </source>
</evidence>
<dbReference type="Gene3D" id="1.10.510.10">
    <property type="entry name" value="Transferase(Phosphotransferase) domain 1"/>
    <property type="match status" value="1"/>
</dbReference>
<dbReference type="PANTHER" id="PTHR43289">
    <property type="entry name" value="MITOGEN-ACTIVATED PROTEIN KINASE KINASE KINASE 20-RELATED"/>
    <property type="match status" value="1"/>
</dbReference>
<evidence type="ECO:0000256" key="1">
    <source>
        <dbReference type="ARBA" id="ARBA00012513"/>
    </source>
</evidence>
<dbReference type="InterPro" id="IPR001919">
    <property type="entry name" value="CBD2"/>
</dbReference>
<dbReference type="Gene3D" id="3.30.200.20">
    <property type="entry name" value="Phosphorylase Kinase, domain 1"/>
    <property type="match status" value="1"/>
</dbReference>
<dbReference type="SUPFAM" id="SSF56112">
    <property type="entry name" value="Protein kinase-like (PK-like)"/>
    <property type="match status" value="1"/>
</dbReference>
<dbReference type="SMART" id="SM00637">
    <property type="entry name" value="CBD_II"/>
    <property type="match status" value="1"/>
</dbReference>
<dbReference type="Gene3D" id="2.60.40.290">
    <property type="match status" value="1"/>
</dbReference>
<feature type="compositionally biased region" description="Low complexity" evidence="8">
    <location>
        <begin position="449"/>
        <end position="500"/>
    </location>
</feature>
<feature type="binding site" evidence="7">
    <location>
        <position position="76"/>
    </location>
    <ligand>
        <name>ATP</name>
        <dbReference type="ChEBI" id="CHEBI:30616"/>
    </ligand>
</feature>
<feature type="region of interest" description="Disordered" evidence="8">
    <location>
        <begin position="1"/>
        <end position="25"/>
    </location>
</feature>
<evidence type="ECO:0000256" key="8">
    <source>
        <dbReference type="SAM" id="MobiDB-lite"/>
    </source>
</evidence>
<keyword evidence="4 7" id="KW-0547">Nucleotide-binding</keyword>
<keyword evidence="6 7" id="KW-0067">ATP-binding</keyword>
<dbReference type="GO" id="GO:0005975">
    <property type="term" value="P:carbohydrate metabolic process"/>
    <property type="evidence" value="ECO:0007669"/>
    <property type="project" value="InterPro"/>
</dbReference>
<keyword evidence="2" id="KW-0723">Serine/threonine-protein kinase</keyword>
<protein>
    <recommendedName>
        <fullName evidence="1">non-specific serine/threonine protein kinase</fullName>
        <ecNumber evidence="1">2.7.11.1</ecNumber>
    </recommendedName>
</protein>
<proteinExistence type="predicted"/>
<sequence length="609" mass="61845">MERAGPGSGVTRHTPGSGAGEPVSRAASGRLWQVQSVRADTVLNGRYRLRRRLGAGGMSVVWQAYDRVLERPVAIKLLTGATPDTERVRAEARAVARLTHPHIVNVFDCAEATGPDGTVLPFVVMEYVPGRSLAARLDDGPLPWPAAVTVAAEVADALAAAHARGIVHRDVTAANVLLAEAGAKVVDFGISAAIGDRDAPPGENSILGTPAYLSPERLAGLPVEPSSDVYSLGVLLHVLLTGETPFGGDTTTDATQAHWYGPPAALPPIAGLPAEVDRLRRRCLAKRAKDRPTAAHLAAELHALAPVAEGSATDLRAPAATAEPRAAEVVALAATADPRAAGVLDPGMAPGGPATDVVDADATVEGHAGAASVAPAGRAAAGEDDPPGVDRAPAAGARYEPRRGLGTAGRRVALAAAVVLVLAVAVGASVAVWPKDQHGGRTSPDVALPVPAASTGPATPSARSGTGSASASPSRSARASASTGAAASPRPSGSTRRSASPEGAVAGDCTVAWSYQSRQGNGYTATVLVRSRRQVHGWTLTFRLPAGQRVTAGWNGHFSQDGTTVSVRSAGWNDDLTDQGAQVGFTATVGDRDGPGTGFALDGSTCRIA</sequence>
<dbReference type="InterPro" id="IPR000719">
    <property type="entry name" value="Prot_kinase_dom"/>
</dbReference>
<dbReference type="GO" id="GO:0004674">
    <property type="term" value="F:protein serine/threonine kinase activity"/>
    <property type="evidence" value="ECO:0007669"/>
    <property type="project" value="UniProtKB-KW"/>
</dbReference>
<dbReference type="InterPro" id="IPR017441">
    <property type="entry name" value="Protein_kinase_ATP_BS"/>
</dbReference>
<feature type="domain" description="Protein kinase" evidence="10">
    <location>
        <begin position="47"/>
        <end position="305"/>
    </location>
</feature>
<dbReference type="InterPro" id="IPR008965">
    <property type="entry name" value="CBM2/CBM3_carb-bd_dom_sf"/>
</dbReference>
<dbReference type="CDD" id="cd14014">
    <property type="entry name" value="STKc_PknB_like"/>
    <property type="match status" value="1"/>
</dbReference>
<dbReference type="KEGG" id="atl:Athai_57270"/>
<keyword evidence="9" id="KW-1133">Transmembrane helix</keyword>
<evidence type="ECO:0000256" key="5">
    <source>
        <dbReference type="ARBA" id="ARBA00022777"/>
    </source>
</evidence>
<accession>A0A7R7I081</accession>
<gene>
    <name evidence="12" type="ORF">Athai_57270</name>
</gene>
<dbReference type="PROSITE" id="PS00107">
    <property type="entry name" value="PROTEIN_KINASE_ATP"/>
    <property type="match status" value="1"/>
</dbReference>
<dbReference type="InterPro" id="IPR008266">
    <property type="entry name" value="Tyr_kinase_AS"/>
</dbReference>
<feature type="compositionally biased region" description="Low complexity" evidence="8">
    <location>
        <begin position="369"/>
        <end position="380"/>
    </location>
</feature>
<evidence type="ECO:0000259" key="10">
    <source>
        <dbReference type="PROSITE" id="PS50011"/>
    </source>
</evidence>
<feature type="domain" description="CBM2" evidence="11">
    <location>
        <begin position="502"/>
        <end position="609"/>
    </location>
</feature>
<dbReference type="GO" id="GO:0030247">
    <property type="term" value="F:polysaccharide binding"/>
    <property type="evidence" value="ECO:0007669"/>
    <property type="project" value="UniProtKB-UniRule"/>
</dbReference>
<dbReference type="Proteomes" id="UP000611640">
    <property type="component" value="Chromosome"/>
</dbReference>
<evidence type="ECO:0000313" key="13">
    <source>
        <dbReference type="Proteomes" id="UP000611640"/>
    </source>
</evidence>
<dbReference type="GO" id="GO:0005524">
    <property type="term" value="F:ATP binding"/>
    <property type="evidence" value="ECO:0007669"/>
    <property type="project" value="UniProtKB-UniRule"/>
</dbReference>
<feature type="region of interest" description="Disordered" evidence="8">
    <location>
        <begin position="434"/>
        <end position="503"/>
    </location>
</feature>
<dbReference type="GO" id="GO:0004553">
    <property type="term" value="F:hydrolase activity, hydrolyzing O-glycosyl compounds"/>
    <property type="evidence" value="ECO:0007669"/>
    <property type="project" value="InterPro"/>
</dbReference>
<feature type="region of interest" description="Disordered" evidence="8">
    <location>
        <begin position="369"/>
        <end position="397"/>
    </location>
</feature>
<organism evidence="12 13">
    <name type="scientific">Actinocatenispora thailandica</name>
    <dbReference type="NCBI Taxonomy" id="227318"/>
    <lineage>
        <taxon>Bacteria</taxon>
        <taxon>Bacillati</taxon>
        <taxon>Actinomycetota</taxon>
        <taxon>Actinomycetes</taxon>
        <taxon>Micromonosporales</taxon>
        <taxon>Micromonosporaceae</taxon>
        <taxon>Actinocatenispora</taxon>
    </lineage>
</organism>
<dbReference type="PROSITE" id="PS51173">
    <property type="entry name" value="CBM2"/>
    <property type="match status" value="1"/>
</dbReference>
<keyword evidence="13" id="KW-1185">Reference proteome</keyword>
<dbReference type="EMBL" id="AP023355">
    <property type="protein sequence ID" value="BCJ38224.1"/>
    <property type="molecule type" value="Genomic_DNA"/>
</dbReference>
<evidence type="ECO:0000256" key="4">
    <source>
        <dbReference type="ARBA" id="ARBA00022741"/>
    </source>
</evidence>
<evidence type="ECO:0000256" key="7">
    <source>
        <dbReference type="PROSITE-ProRule" id="PRU10141"/>
    </source>
</evidence>
<name>A0A7R7I081_9ACTN</name>
<keyword evidence="9" id="KW-0812">Transmembrane</keyword>
<evidence type="ECO:0000256" key="6">
    <source>
        <dbReference type="ARBA" id="ARBA00022840"/>
    </source>
</evidence>
<dbReference type="PROSITE" id="PS50011">
    <property type="entry name" value="PROTEIN_KINASE_DOM"/>
    <property type="match status" value="1"/>
</dbReference>
<evidence type="ECO:0000259" key="11">
    <source>
        <dbReference type="PROSITE" id="PS51173"/>
    </source>
</evidence>
<evidence type="ECO:0000256" key="9">
    <source>
        <dbReference type="SAM" id="Phobius"/>
    </source>
</evidence>
<dbReference type="InterPro" id="IPR012291">
    <property type="entry name" value="CBM2_carb-bd_dom_sf"/>
</dbReference>
<keyword evidence="9" id="KW-0472">Membrane</keyword>
<dbReference type="PROSITE" id="PS00109">
    <property type="entry name" value="PROTEIN_KINASE_TYR"/>
    <property type="match status" value="1"/>
</dbReference>
<dbReference type="Pfam" id="PF00069">
    <property type="entry name" value="Pkinase"/>
    <property type="match status" value="1"/>
</dbReference>
<dbReference type="InterPro" id="IPR011009">
    <property type="entry name" value="Kinase-like_dom_sf"/>
</dbReference>
<feature type="transmembrane region" description="Helical" evidence="9">
    <location>
        <begin position="412"/>
        <end position="433"/>
    </location>
</feature>
<dbReference type="SUPFAM" id="SSF49384">
    <property type="entry name" value="Carbohydrate-binding domain"/>
    <property type="match status" value="1"/>
</dbReference>
<dbReference type="EC" id="2.7.11.1" evidence="1"/>
<evidence type="ECO:0000313" key="12">
    <source>
        <dbReference type="EMBL" id="BCJ38224.1"/>
    </source>
</evidence>
<keyword evidence="5" id="KW-0418">Kinase</keyword>
<keyword evidence="3" id="KW-0808">Transferase</keyword>
<dbReference type="Pfam" id="PF00553">
    <property type="entry name" value="CBM_2"/>
    <property type="match status" value="1"/>
</dbReference>
<evidence type="ECO:0000256" key="2">
    <source>
        <dbReference type="ARBA" id="ARBA00022527"/>
    </source>
</evidence>
<reference evidence="12 13" key="1">
    <citation type="submission" date="2020-08" db="EMBL/GenBank/DDBJ databases">
        <title>Whole genome shotgun sequence of Actinocatenispora thailandica NBRC 105041.</title>
        <authorList>
            <person name="Komaki H."/>
            <person name="Tamura T."/>
        </authorList>
    </citation>
    <scope>NUCLEOTIDE SEQUENCE [LARGE SCALE GENOMIC DNA]</scope>
    <source>
        <strain evidence="12 13">NBRC 105041</strain>
    </source>
</reference>
<dbReference type="PANTHER" id="PTHR43289:SF6">
    <property type="entry name" value="SERINE_THREONINE-PROTEIN KINASE NEKL-3"/>
    <property type="match status" value="1"/>
</dbReference>